<dbReference type="InterPro" id="IPR004390">
    <property type="entry name" value="SR_rcpt_FtsY"/>
</dbReference>
<dbReference type="GO" id="GO:0005737">
    <property type="term" value="C:cytoplasm"/>
    <property type="evidence" value="ECO:0007669"/>
    <property type="project" value="UniProtKB-ARBA"/>
</dbReference>
<keyword evidence="5" id="KW-0547">Nucleotide-binding</keyword>
<dbReference type="AlphaFoldDB" id="A0A249K9K1"/>
<evidence type="ECO:0000256" key="10">
    <source>
        <dbReference type="ARBA" id="ARBA00048027"/>
    </source>
</evidence>
<dbReference type="GO" id="GO:0005886">
    <property type="term" value="C:plasma membrane"/>
    <property type="evidence" value="ECO:0007669"/>
    <property type="project" value="UniProtKB-SubCell"/>
</dbReference>
<keyword evidence="8" id="KW-0472">Membrane</keyword>
<keyword evidence="4" id="KW-0963">Cytoplasm</keyword>
<evidence type="ECO:0000256" key="7">
    <source>
        <dbReference type="ARBA" id="ARBA00023134"/>
    </source>
</evidence>
<evidence type="ECO:0000313" key="13">
    <source>
        <dbReference type="EMBL" id="ASY13468.1"/>
    </source>
</evidence>
<dbReference type="NCBIfam" id="TIGR00064">
    <property type="entry name" value="ftsY"/>
    <property type="match status" value="1"/>
</dbReference>
<evidence type="ECO:0000256" key="6">
    <source>
        <dbReference type="ARBA" id="ARBA00022801"/>
    </source>
</evidence>
<keyword evidence="3" id="KW-1003">Cell membrane</keyword>
<evidence type="ECO:0000259" key="12">
    <source>
        <dbReference type="SMART" id="SM00962"/>
    </source>
</evidence>
<sequence length="278" mass="29829">MSLFQRLFTALRSGAISEQEWDEIRVNLITADLGVDLIDQVITTAKSVKPEDAKTAISQVISNWLSKKDRTLISGDTSLKTILIVGVNGTGKTTSVAKIASMLKNSGNKVLLAAADTFRAAATDQLHTWAERIKTEIVIGQVNSDPASVAYSAVEKAKAESYDYLIVDTAGRLHTKQNLMAELGKVIKVIEKQSSVDEILLVIDATTGQNGMNQAKVFIEAVGVTGFIITKLDGSAKGGVALAVEKESGVPIKFVATGEQIKDFAPFDPDRYIQALFG</sequence>
<dbReference type="GO" id="GO:0003924">
    <property type="term" value="F:GTPase activity"/>
    <property type="evidence" value="ECO:0007669"/>
    <property type="project" value="TreeGrafter"/>
</dbReference>
<feature type="domain" description="AAA+ ATPase" evidence="11">
    <location>
        <begin position="78"/>
        <end position="223"/>
    </location>
</feature>
<dbReference type="InterPro" id="IPR042101">
    <property type="entry name" value="SRP54_N_sf"/>
</dbReference>
<evidence type="ECO:0000256" key="5">
    <source>
        <dbReference type="ARBA" id="ARBA00022741"/>
    </source>
</evidence>
<evidence type="ECO:0000256" key="9">
    <source>
        <dbReference type="ARBA" id="ARBA00023170"/>
    </source>
</evidence>
<keyword evidence="14" id="KW-1185">Reference proteome</keyword>
<reference evidence="13 14" key="1">
    <citation type="submission" date="2016-07" db="EMBL/GenBank/DDBJ databases">
        <title>High microdiversification within the ubiquitous acI lineage of Actinobacteria.</title>
        <authorList>
            <person name="Neuenschwander S.M."/>
            <person name="Salcher M."/>
            <person name="Ghai R."/>
            <person name="Pernthaler J."/>
        </authorList>
    </citation>
    <scope>NUCLEOTIDE SEQUENCE [LARGE SCALE GENOMIC DNA]</scope>
    <source>
        <strain evidence="13">MMS-21-160</strain>
    </source>
</reference>
<evidence type="ECO:0000313" key="14">
    <source>
        <dbReference type="Proteomes" id="UP000217171"/>
    </source>
</evidence>
<comment type="similarity">
    <text evidence="2">Belongs to the GTP-binding SRP family.</text>
</comment>
<dbReference type="OrthoDB" id="9804720at2"/>
<dbReference type="PANTHER" id="PTHR43134:SF1">
    <property type="entry name" value="SIGNAL RECOGNITION PARTICLE RECEPTOR SUBUNIT ALPHA"/>
    <property type="match status" value="1"/>
</dbReference>
<evidence type="ECO:0000256" key="8">
    <source>
        <dbReference type="ARBA" id="ARBA00023136"/>
    </source>
</evidence>
<keyword evidence="9 13" id="KW-0675">Receptor</keyword>
<dbReference type="Proteomes" id="UP000217171">
    <property type="component" value="Chromosome"/>
</dbReference>
<keyword evidence="6" id="KW-0378">Hydrolase</keyword>
<name>A0A249K9K1_9ACTN</name>
<protein>
    <submittedName>
        <fullName evidence="13">Fused signal recognition particle receptor</fullName>
    </submittedName>
</protein>
<evidence type="ECO:0000256" key="3">
    <source>
        <dbReference type="ARBA" id="ARBA00022475"/>
    </source>
</evidence>
<dbReference type="EMBL" id="CP016771">
    <property type="protein sequence ID" value="ASY13468.1"/>
    <property type="molecule type" value="Genomic_DNA"/>
</dbReference>
<dbReference type="SMART" id="SM00382">
    <property type="entry name" value="AAA"/>
    <property type="match status" value="1"/>
</dbReference>
<evidence type="ECO:0000256" key="4">
    <source>
        <dbReference type="ARBA" id="ARBA00022490"/>
    </source>
</evidence>
<dbReference type="Gene3D" id="1.20.120.140">
    <property type="entry name" value="Signal recognition particle SRP54, nucleotide-binding domain"/>
    <property type="match status" value="1"/>
</dbReference>
<dbReference type="Pfam" id="PF02881">
    <property type="entry name" value="SRP54_N"/>
    <property type="match status" value="1"/>
</dbReference>
<gene>
    <name evidence="13" type="ORF">B1s21160_03920</name>
</gene>
<comment type="catalytic activity">
    <reaction evidence="10">
        <text>GTP + H2O = GDP + phosphate + H(+)</text>
        <dbReference type="Rhea" id="RHEA:19669"/>
        <dbReference type="ChEBI" id="CHEBI:15377"/>
        <dbReference type="ChEBI" id="CHEBI:15378"/>
        <dbReference type="ChEBI" id="CHEBI:37565"/>
        <dbReference type="ChEBI" id="CHEBI:43474"/>
        <dbReference type="ChEBI" id="CHEBI:58189"/>
        <dbReference type="EC" id="3.6.5.4"/>
    </reaction>
</comment>
<dbReference type="SUPFAM" id="SSF52540">
    <property type="entry name" value="P-loop containing nucleoside triphosphate hydrolases"/>
    <property type="match status" value="1"/>
</dbReference>
<accession>A0A249K9K1</accession>
<dbReference type="InterPro" id="IPR003593">
    <property type="entry name" value="AAA+_ATPase"/>
</dbReference>
<feature type="domain" description="SRP54-type proteins GTP-binding" evidence="12">
    <location>
        <begin position="79"/>
        <end position="278"/>
    </location>
</feature>
<proteinExistence type="inferred from homology"/>
<dbReference type="RefSeq" id="WP_095672496.1">
    <property type="nucleotide sequence ID" value="NZ_CP016771.1"/>
</dbReference>
<dbReference type="Gene3D" id="3.40.50.300">
    <property type="entry name" value="P-loop containing nucleotide triphosphate hydrolases"/>
    <property type="match status" value="1"/>
</dbReference>
<organism evidence="13 14">
    <name type="scientific">Candidatus Nanopelagicus hibericus</name>
    <dbReference type="NCBI Taxonomy" id="1884915"/>
    <lineage>
        <taxon>Bacteria</taxon>
        <taxon>Bacillati</taxon>
        <taxon>Actinomycetota</taxon>
        <taxon>Actinomycetes</taxon>
        <taxon>Candidatus Nanopelagicales</taxon>
        <taxon>Candidatus Nanopelagicaceae</taxon>
        <taxon>Candidatus Nanopelagicus</taxon>
    </lineage>
</organism>
<evidence type="ECO:0000259" key="11">
    <source>
        <dbReference type="SMART" id="SM00382"/>
    </source>
</evidence>
<dbReference type="KEGG" id="nhi:B1s21160_03920"/>
<dbReference type="InterPro" id="IPR013822">
    <property type="entry name" value="Signal_recog_particl_SRP54_hlx"/>
</dbReference>
<dbReference type="InterPro" id="IPR000897">
    <property type="entry name" value="SRP54_GTPase_dom"/>
</dbReference>
<dbReference type="GO" id="GO:0005047">
    <property type="term" value="F:signal recognition particle binding"/>
    <property type="evidence" value="ECO:0007669"/>
    <property type="project" value="TreeGrafter"/>
</dbReference>
<dbReference type="SMART" id="SM00962">
    <property type="entry name" value="SRP54"/>
    <property type="match status" value="1"/>
</dbReference>
<dbReference type="InterPro" id="IPR036225">
    <property type="entry name" value="SRP/SRP_N"/>
</dbReference>
<dbReference type="GO" id="GO:0005525">
    <property type="term" value="F:GTP binding"/>
    <property type="evidence" value="ECO:0007669"/>
    <property type="project" value="UniProtKB-KW"/>
</dbReference>
<keyword evidence="7" id="KW-0342">GTP-binding</keyword>
<dbReference type="Pfam" id="PF00448">
    <property type="entry name" value="SRP54"/>
    <property type="match status" value="1"/>
</dbReference>
<evidence type="ECO:0000256" key="1">
    <source>
        <dbReference type="ARBA" id="ARBA00004413"/>
    </source>
</evidence>
<dbReference type="GO" id="GO:0006614">
    <property type="term" value="P:SRP-dependent cotranslational protein targeting to membrane"/>
    <property type="evidence" value="ECO:0007669"/>
    <property type="project" value="InterPro"/>
</dbReference>
<dbReference type="FunFam" id="3.40.50.300:FF:000053">
    <property type="entry name" value="Signal recognition particle receptor FtsY"/>
    <property type="match status" value="1"/>
</dbReference>
<comment type="subcellular location">
    <subcellularLocation>
        <location evidence="1">Cell membrane</location>
        <topology evidence="1">Peripheral membrane protein</topology>
        <orientation evidence="1">Cytoplasmic side</orientation>
    </subcellularLocation>
</comment>
<evidence type="ECO:0000256" key="2">
    <source>
        <dbReference type="ARBA" id="ARBA00008531"/>
    </source>
</evidence>
<dbReference type="SUPFAM" id="SSF47364">
    <property type="entry name" value="Domain of the SRP/SRP receptor G-proteins"/>
    <property type="match status" value="1"/>
</dbReference>
<dbReference type="PANTHER" id="PTHR43134">
    <property type="entry name" value="SIGNAL RECOGNITION PARTICLE RECEPTOR SUBUNIT ALPHA"/>
    <property type="match status" value="1"/>
</dbReference>
<dbReference type="InterPro" id="IPR027417">
    <property type="entry name" value="P-loop_NTPase"/>
</dbReference>